<dbReference type="PANTHER" id="PTHR41542:SF1">
    <property type="entry name" value="BLL5807 PROTEIN"/>
    <property type="match status" value="1"/>
</dbReference>
<proteinExistence type="predicted"/>
<feature type="transmembrane region" description="Helical" evidence="2">
    <location>
        <begin position="114"/>
        <end position="133"/>
    </location>
</feature>
<dbReference type="InterPro" id="IPR032710">
    <property type="entry name" value="NTF2-like_dom_sf"/>
</dbReference>
<keyword evidence="2" id="KW-0812">Transmembrane</keyword>
<evidence type="ECO:0000313" key="5">
    <source>
        <dbReference type="Proteomes" id="UP000293296"/>
    </source>
</evidence>
<feature type="compositionally biased region" description="Polar residues" evidence="1">
    <location>
        <begin position="62"/>
        <end position="73"/>
    </location>
</feature>
<evidence type="ECO:0000259" key="3">
    <source>
        <dbReference type="SMART" id="SM00978"/>
    </source>
</evidence>
<evidence type="ECO:0000313" key="4">
    <source>
        <dbReference type="EMBL" id="QAZ66478.1"/>
    </source>
</evidence>
<dbReference type="Pfam" id="PF04280">
    <property type="entry name" value="Tim44"/>
    <property type="match status" value="1"/>
</dbReference>
<keyword evidence="2" id="KW-1133">Transmembrane helix</keyword>
<dbReference type="AlphaFoldDB" id="A0A4P6HMY5"/>
<reference evidence="4 5" key="1">
    <citation type="submission" date="2018-02" db="EMBL/GenBank/DDBJ databases">
        <title>Genome sequence of Desulfovibrio carbinolicus DSM 3852.</title>
        <authorList>
            <person name="Wilbanks E."/>
            <person name="Skennerton C.T."/>
            <person name="Orphan V.J."/>
        </authorList>
    </citation>
    <scope>NUCLEOTIDE SEQUENCE [LARGE SCALE GENOMIC DNA]</scope>
    <source>
        <strain evidence="4 5">DSM 3852</strain>
    </source>
</reference>
<dbReference type="EMBL" id="CP026538">
    <property type="protein sequence ID" value="QAZ66478.1"/>
    <property type="molecule type" value="Genomic_DNA"/>
</dbReference>
<dbReference type="PANTHER" id="PTHR41542">
    <property type="entry name" value="BLL5807 PROTEIN"/>
    <property type="match status" value="1"/>
</dbReference>
<name>A0A4P6HMY5_9BACT</name>
<dbReference type="SUPFAM" id="SSF54427">
    <property type="entry name" value="NTF2-like"/>
    <property type="match status" value="1"/>
</dbReference>
<feature type="region of interest" description="Disordered" evidence="1">
    <location>
        <begin position="42"/>
        <end position="84"/>
    </location>
</feature>
<keyword evidence="5" id="KW-1185">Reference proteome</keyword>
<feature type="region of interest" description="Disordered" evidence="1">
    <location>
        <begin position="144"/>
        <end position="188"/>
    </location>
</feature>
<evidence type="ECO:0000256" key="2">
    <source>
        <dbReference type="SAM" id="Phobius"/>
    </source>
</evidence>
<dbReference type="Proteomes" id="UP000293296">
    <property type="component" value="Chromosome"/>
</dbReference>
<keyword evidence="2" id="KW-0472">Membrane</keyword>
<dbReference type="OrthoDB" id="5297955at2"/>
<dbReference type="SMART" id="SM00978">
    <property type="entry name" value="Tim44"/>
    <property type="match status" value="1"/>
</dbReference>
<evidence type="ECO:0000256" key="1">
    <source>
        <dbReference type="SAM" id="MobiDB-lite"/>
    </source>
</evidence>
<dbReference type="InterPro" id="IPR007379">
    <property type="entry name" value="Tim44-like_dom"/>
</dbReference>
<dbReference type="Gene3D" id="3.10.450.240">
    <property type="match status" value="1"/>
</dbReference>
<organism evidence="4 5">
    <name type="scientific">Solidesulfovibrio carbinolicus</name>
    <dbReference type="NCBI Taxonomy" id="296842"/>
    <lineage>
        <taxon>Bacteria</taxon>
        <taxon>Pseudomonadati</taxon>
        <taxon>Thermodesulfobacteriota</taxon>
        <taxon>Desulfovibrionia</taxon>
        <taxon>Desulfovibrionales</taxon>
        <taxon>Desulfovibrionaceae</taxon>
        <taxon>Solidesulfovibrio</taxon>
    </lineage>
</organism>
<feature type="compositionally biased region" description="Polar residues" evidence="1">
    <location>
        <begin position="44"/>
        <end position="55"/>
    </location>
</feature>
<dbReference type="KEGG" id="dcb:C3Y92_04160"/>
<gene>
    <name evidence="4" type="ORF">C3Y92_04160</name>
</gene>
<sequence length="315" mass="33022">MPRHVTRRSFVGRTACVLLAVFALLFASVELGLAKRLGGGGSMGNRQSFSTSTTPRPDAGSPSGSFSSQQARPNPTAAAPGGGMFSRPGLGGMLGGLLVGGLVGSMLFGGGHGWGGPSLIDMLLIGGGLFLLFRFMRSRRAATAQGPDYGQPMSRTYEAEPQAQAKQAAAGGWSNLGAADQPAAPAGSDLPPGFDAADFLAGAKALFARMQQSWSKRDLADIEAFATPAFMADVRKQAAEDPTPSPTDVLLVDAKLLEVRSQNGATIASAYFDVLMREDPKAGQPEQVREVWHFTRKETVPGDAWKLDAIQQLDA</sequence>
<protein>
    <submittedName>
        <fullName evidence="4">Tim44 domain-containing protein</fullName>
    </submittedName>
</protein>
<accession>A0A4P6HMY5</accession>
<feature type="domain" description="Tim44-like" evidence="3">
    <location>
        <begin position="183"/>
        <end position="312"/>
    </location>
</feature>